<comment type="caution">
    <text evidence="1">The sequence shown here is derived from an EMBL/GenBank/DDBJ whole genome shotgun (WGS) entry which is preliminary data.</text>
</comment>
<dbReference type="EMBL" id="CAUJNA010002429">
    <property type="protein sequence ID" value="CAJ1392851.1"/>
    <property type="molecule type" value="Genomic_DNA"/>
</dbReference>
<evidence type="ECO:0000313" key="1">
    <source>
        <dbReference type="EMBL" id="CAJ1392851.1"/>
    </source>
</evidence>
<reference evidence="1" key="1">
    <citation type="submission" date="2023-08" db="EMBL/GenBank/DDBJ databases">
        <authorList>
            <person name="Chen Y."/>
            <person name="Shah S."/>
            <person name="Dougan E. K."/>
            <person name="Thang M."/>
            <person name="Chan C."/>
        </authorList>
    </citation>
    <scope>NUCLEOTIDE SEQUENCE</scope>
</reference>
<gene>
    <name evidence="1" type="ORF">EVOR1521_LOCUS17849</name>
</gene>
<dbReference type="AlphaFoldDB" id="A0AA36ISK7"/>
<protein>
    <submittedName>
        <fullName evidence="1">Uncharacterized protein</fullName>
    </submittedName>
</protein>
<sequence length="166" mass="18539">PHSWAFGGFTGVRPHGFVGESFRLEMINFLWKGGAAPARTRRSCTDSEAQHDLAALCEDLQGRPLVEEFLPVLQALDQALQIWAVPEAAFQAARAAVSFLKPYAQTERTLEFLLSTHTKKELAETCVTAVRRGISACQSAGIIEEKQELKRRWQKAVEGLQRKCQE</sequence>
<feature type="non-terminal residue" evidence="1">
    <location>
        <position position="1"/>
    </location>
</feature>
<evidence type="ECO:0000313" key="2">
    <source>
        <dbReference type="Proteomes" id="UP001178507"/>
    </source>
</evidence>
<keyword evidence="2" id="KW-1185">Reference proteome</keyword>
<feature type="non-terminal residue" evidence="1">
    <location>
        <position position="166"/>
    </location>
</feature>
<proteinExistence type="predicted"/>
<accession>A0AA36ISK7</accession>
<dbReference type="Proteomes" id="UP001178507">
    <property type="component" value="Unassembled WGS sequence"/>
</dbReference>
<name>A0AA36ISK7_9DINO</name>
<organism evidence="1 2">
    <name type="scientific">Effrenium voratum</name>
    <dbReference type="NCBI Taxonomy" id="2562239"/>
    <lineage>
        <taxon>Eukaryota</taxon>
        <taxon>Sar</taxon>
        <taxon>Alveolata</taxon>
        <taxon>Dinophyceae</taxon>
        <taxon>Suessiales</taxon>
        <taxon>Symbiodiniaceae</taxon>
        <taxon>Effrenium</taxon>
    </lineage>
</organism>